<protein>
    <recommendedName>
        <fullName evidence="5">Peptide methionine sulfoxide reductase MsrB</fullName>
        <ecNumber evidence="5">1.8.4.12</ecNumber>
    </recommendedName>
    <alternativeName>
        <fullName evidence="5">Peptide-methionine (R)-S-oxide reductase</fullName>
    </alternativeName>
</protein>
<dbReference type="GO" id="GO:0005737">
    <property type="term" value="C:cytoplasm"/>
    <property type="evidence" value="ECO:0007669"/>
    <property type="project" value="TreeGrafter"/>
</dbReference>
<evidence type="ECO:0000313" key="8">
    <source>
        <dbReference type="EMBL" id="NYD74228.1"/>
    </source>
</evidence>
<evidence type="ECO:0000256" key="5">
    <source>
        <dbReference type="HAMAP-Rule" id="MF_01400"/>
    </source>
</evidence>
<sequence>MAQNETATNGHTDGYTVSKSENEWREELSPEQYAVLREAGTERPWTGELLDESRAGLYTCAACGAELFKSGTKFDSGCGWPSFYESVRPEAVQLIEDTSLGMVRTEVRCASCGSHLGHVFPDGFGTPTGDRYCMNSLSLNFTPES</sequence>
<feature type="region of interest" description="Disordered" evidence="6">
    <location>
        <begin position="1"/>
        <end position="28"/>
    </location>
</feature>
<accession>A0A852SYG6</accession>
<keyword evidence="9" id="KW-1185">Reference proteome</keyword>
<organism evidence="8 9">
    <name type="scientific">Leifsonia soli</name>
    <dbReference type="NCBI Taxonomy" id="582665"/>
    <lineage>
        <taxon>Bacteria</taxon>
        <taxon>Bacillati</taxon>
        <taxon>Actinomycetota</taxon>
        <taxon>Actinomycetes</taxon>
        <taxon>Micrococcales</taxon>
        <taxon>Microbacteriaceae</taxon>
        <taxon>Leifsonia</taxon>
    </lineage>
</organism>
<keyword evidence="3 5" id="KW-0560">Oxidoreductase</keyword>
<dbReference type="HAMAP" id="MF_01400">
    <property type="entry name" value="MsrB"/>
    <property type="match status" value="1"/>
</dbReference>
<dbReference type="GO" id="GO:0006979">
    <property type="term" value="P:response to oxidative stress"/>
    <property type="evidence" value="ECO:0007669"/>
    <property type="project" value="InterPro"/>
</dbReference>
<comment type="catalytic activity">
    <reaction evidence="4 5">
        <text>L-methionyl-[protein] + [thioredoxin]-disulfide + H2O = L-methionyl-(R)-S-oxide-[protein] + [thioredoxin]-dithiol</text>
        <dbReference type="Rhea" id="RHEA:24164"/>
        <dbReference type="Rhea" id="RHEA-COMP:10698"/>
        <dbReference type="Rhea" id="RHEA-COMP:10700"/>
        <dbReference type="Rhea" id="RHEA-COMP:12313"/>
        <dbReference type="Rhea" id="RHEA-COMP:12314"/>
        <dbReference type="ChEBI" id="CHEBI:15377"/>
        <dbReference type="ChEBI" id="CHEBI:16044"/>
        <dbReference type="ChEBI" id="CHEBI:29950"/>
        <dbReference type="ChEBI" id="CHEBI:45764"/>
        <dbReference type="ChEBI" id="CHEBI:50058"/>
        <dbReference type="EC" id="1.8.4.12"/>
    </reaction>
</comment>
<evidence type="ECO:0000256" key="1">
    <source>
        <dbReference type="ARBA" id="ARBA00022723"/>
    </source>
</evidence>
<dbReference type="SUPFAM" id="SSF51316">
    <property type="entry name" value="Mss4-like"/>
    <property type="match status" value="1"/>
</dbReference>
<dbReference type="PROSITE" id="PS51790">
    <property type="entry name" value="MSRB"/>
    <property type="match status" value="1"/>
</dbReference>
<evidence type="ECO:0000256" key="4">
    <source>
        <dbReference type="ARBA" id="ARBA00048488"/>
    </source>
</evidence>
<dbReference type="InterPro" id="IPR028427">
    <property type="entry name" value="Met_Sox_Rdtase_MsrB"/>
</dbReference>
<name>A0A852SYG6_9MICO</name>
<feature type="domain" description="MsrB" evidence="7">
    <location>
        <begin position="21"/>
        <end position="144"/>
    </location>
</feature>
<comment type="caution">
    <text evidence="8">The sequence shown here is derived from an EMBL/GenBank/DDBJ whole genome shotgun (WGS) entry which is preliminary data.</text>
</comment>
<comment type="cofactor">
    <cofactor evidence="5">
        <name>Zn(2+)</name>
        <dbReference type="ChEBI" id="CHEBI:29105"/>
    </cofactor>
    <text evidence="5">Binds 1 zinc ion per subunit. The zinc ion is important for the structural integrity of the protein.</text>
</comment>
<gene>
    <name evidence="5" type="primary">msrB</name>
    <name evidence="8" type="ORF">BJ963_001747</name>
</gene>
<feature type="binding site" evidence="5">
    <location>
        <position position="109"/>
    </location>
    <ligand>
        <name>Zn(2+)</name>
        <dbReference type="ChEBI" id="CHEBI:29105"/>
    </ligand>
</feature>
<keyword evidence="1 5" id="KW-0479">Metal-binding</keyword>
<evidence type="ECO:0000313" key="9">
    <source>
        <dbReference type="Proteomes" id="UP000589620"/>
    </source>
</evidence>
<proteinExistence type="inferred from homology"/>
<dbReference type="FunFam" id="2.170.150.20:FF:000009">
    <property type="entry name" value="Peptide-methionine (R)-S-oxide reductase"/>
    <property type="match status" value="1"/>
</dbReference>
<dbReference type="InterPro" id="IPR002579">
    <property type="entry name" value="Met_Sox_Rdtase_MsrB_dom"/>
</dbReference>
<dbReference type="EC" id="1.8.4.12" evidence="5"/>
<dbReference type="PANTHER" id="PTHR10173">
    <property type="entry name" value="METHIONINE SULFOXIDE REDUCTASE"/>
    <property type="match status" value="1"/>
</dbReference>
<dbReference type="EMBL" id="JACCBJ010000001">
    <property type="protein sequence ID" value="NYD74228.1"/>
    <property type="molecule type" value="Genomic_DNA"/>
</dbReference>
<feature type="compositionally biased region" description="Polar residues" evidence="6">
    <location>
        <begin position="1"/>
        <end position="19"/>
    </location>
</feature>
<reference evidence="8 9" key="1">
    <citation type="submission" date="2020-07" db="EMBL/GenBank/DDBJ databases">
        <title>Sequencing the genomes of 1000 actinobacteria strains.</title>
        <authorList>
            <person name="Klenk H.-P."/>
        </authorList>
    </citation>
    <scope>NUCLEOTIDE SEQUENCE [LARGE SCALE GENOMIC DNA]</scope>
    <source>
        <strain evidence="8 9">DSM 23871</strain>
    </source>
</reference>
<dbReference type="GO" id="GO:0008270">
    <property type="term" value="F:zinc ion binding"/>
    <property type="evidence" value="ECO:0007669"/>
    <property type="project" value="UniProtKB-UniRule"/>
</dbReference>
<dbReference type="RefSeq" id="WP_089909048.1">
    <property type="nucleotide sequence ID" value="NZ_BAAAPX010000001.1"/>
</dbReference>
<dbReference type="NCBIfam" id="TIGR00357">
    <property type="entry name" value="peptide-methionine (R)-S-oxide reductase MsrB"/>
    <property type="match status" value="1"/>
</dbReference>
<dbReference type="Pfam" id="PF01641">
    <property type="entry name" value="SelR"/>
    <property type="match status" value="1"/>
</dbReference>
<dbReference type="GO" id="GO:0033743">
    <property type="term" value="F:peptide-methionine (R)-S-oxide reductase activity"/>
    <property type="evidence" value="ECO:0007669"/>
    <property type="project" value="UniProtKB-UniRule"/>
</dbReference>
<evidence type="ECO:0000259" key="7">
    <source>
        <dbReference type="PROSITE" id="PS51790"/>
    </source>
</evidence>
<keyword evidence="2 5" id="KW-0862">Zinc</keyword>
<evidence type="ECO:0000256" key="6">
    <source>
        <dbReference type="SAM" id="MobiDB-lite"/>
    </source>
</evidence>
<dbReference type="AlphaFoldDB" id="A0A852SYG6"/>
<dbReference type="PANTHER" id="PTHR10173:SF52">
    <property type="entry name" value="METHIONINE-R-SULFOXIDE REDUCTASE B1"/>
    <property type="match status" value="1"/>
</dbReference>
<comment type="similarity">
    <text evidence="5">Belongs to the MsrB Met sulfoxide reductase family.</text>
</comment>
<dbReference type="Proteomes" id="UP000589620">
    <property type="component" value="Unassembled WGS sequence"/>
</dbReference>
<dbReference type="InterPro" id="IPR011057">
    <property type="entry name" value="Mss4-like_sf"/>
</dbReference>
<feature type="binding site" evidence="5">
    <location>
        <position position="63"/>
    </location>
    <ligand>
        <name>Zn(2+)</name>
        <dbReference type="ChEBI" id="CHEBI:29105"/>
    </ligand>
</feature>
<dbReference type="Gene3D" id="2.170.150.20">
    <property type="entry name" value="Peptide methionine sulfoxide reductase"/>
    <property type="match status" value="1"/>
</dbReference>
<dbReference type="GO" id="GO:0030091">
    <property type="term" value="P:protein repair"/>
    <property type="evidence" value="ECO:0007669"/>
    <property type="project" value="InterPro"/>
</dbReference>
<evidence type="ECO:0000256" key="2">
    <source>
        <dbReference type="ARBA" id="ARBA00022833"/>
    </source>
</evidence>
<feature type="binding site" evidence="5">
    <location>
        <position position="112"/>
    </location>
    <ligand>
        <name>Zn(2+)</name>
        <dbReference type="ChEBI" id="CHEBI:29105"/>
    </ligand>
</feature>
<feature type="active site" description="Nucleophile" evidence="5">
    <location>
        <position position="133"/>
    </location>
</feature>
<evidence type="ECO:0000256" key="3">
    <source>
        <dbReference type="ARBA" id="ARBA00023002"/>
    </source>
</evidence>
<feature type="binding site" evidence="5">
    <location>
        <position position="60"/>
    </location>
    <ligand>
        <name>Zn(2+)</name>
        <dbReference type="ChEBI" id="CHEBI:29105"/>
    </ligand>
</feature>